<dbReference type="AlphaFoldDB" id="A0A023D413"/>
<dbReference type="Gene3D" id="3.30.1370.110">
    <property type="match status" value="1"/>
</dbReference>
<dbReference type="Proteomes" id="UP000019760">
    <property type="component" value="Unassembled WGS sequence"/>
</dbReference>
<accession>A0A023D413</accession>
<dbReference type="SUPFAM" id="SSF160443">
    <property type="entry name" value="SMR domain-like"/>
    <property type="match status" value="1"/>
</dbReference>
<keyword evidence="4" id="KW-1185">Reference proteome</keyword>
<protein>
    <submittedName>
        <fullName evidence="3">DNA mismatch repair protein Smr/MutS2</fullName>
    </submittedName>
</protein>
<gene>
    <name evidence="3" type="ORF">Amme_038_121</name>
</gene>
<evidence type="ECO:0000259" key="2">
    <source>
        <dbReference type="PROSITE" id="PS50828"/>
    </source>
</evidence>
<proteinExistence type="predicted"/>
<evidence type="ECO:0000313" key="3">
    <source>
        <dbReference type="EMBL" id="GAJ28872.1"/>
    </source>
</evidence>
<evidence type="ECO:0000313" key="4">
    <source>
        <dbReference type="Proteomes" id="UP000019760"/>
    </source>
</evidence>
<feature type="region of interest" description="Disordered" evidence="1">
    <location>
        <begin position="29"/>
        <end position="62"/>
    </location>
</feature>
<dbReference type="InterPro" id="IPR036063">
    <property type="entry name" value="Smr_dom_sf"/>
</dbReference>
<dbReference type="InterPro" id="IPR002625">
    <property type="entry name" value="Smr_dom"/>
</dbReference>
<feature type="domain" description="Smr" evidence="2">
    <location>
        <begin position="112"/>
        <end position="192"/>
    </location>
</feature>
<comment type="caution">
    <text evidence="3">The sequence shown here is derived from an EMBL/GenBank/DDBJ whole genome shotgun (WGS) entry which is preliminary data.</text>
</comment>
<dbReference type="PANTHER" id="PTHR35562:SF2">
    <property type="entry name" value="DNA ENDONUCLEASE SMRA-RELATED"/>
    <property type="match status" value="1"/>
</dbReference>
<dbReference type="EMBL" id="BAND01000038">
    <property type="protein sequence ID" value="GAJ28872.1"/>
    <property type="molecule type" value="Genomic_DNA"/>
</dbReference>
<sequence>MVARREVEQDEAALWAAFTRDIAPLHGKRGKLRSVDRQGRKAALPDMSGEQPAPAIPAPTPSVAVSARSPVAASRVPPSHATRIDIGKRLPGLDTTSWRALVSGKMRVQRRLDLHGHIAQDAFARLHGFLLACSAEGVRCVEVVTGLGSGREGGVIRRELPHWLARGDLRPLILAVVHTHARNQGAVRILLRGRAERRPTR</sequence>
<evidence type="ECO:0000256" key="1">
    <source>
        <dbReference type="SAM" id="MobiDB-lite"/>
    </source>
</evidence>
<dbReference type="Pfam" id="PF01713">
    <property type="entry name" value="Smr"/>
    <property type="match status" value="1"/>
</dbReference>
<reference evidence="3 4" key="2">
    <citation type="journal article" date="2014" name="FEMS Microbiol. Lett.">
        <title>Draft genomic DNA sequence of the facultatively methylotrophic bacterium Acidomonas methanolica type strain MB58.</title>
        <authorList>
            <person name="Higashiura N."/>
            <person name="Hadano H."/>
            <person name="Hirakawa H."/>
            <person name="Matsutani M."/>
            <person name="Takabe S."/>
            <person name="Matsushita K."/>
            <person name="Azuma Y."/>
        </authorList>
    </citation>
    <scope>NUCLEOTIDE SEQUENCE [LARGE SCALE GENOMIC DNA]</scope>
    <source>
        <strain evidence="3 4">MB58</strain>
    </source>
</reference>
<organism evidence="3 4">
    <name type="scientific">Acidomonas methanolica NBRC 104435</name>
    <dbReference type="NCBI Taxonomy" id="1231351"/>
    <lineage>
        <taxon>Bacteria</taxon>
        <taxon>Pseudomonadati</taxon>
        <taxon>Pseudomonadota</taxon>
        <taxon>Alphaproteobacteria</taxon>
        <taxon>Acetobacterales</taxon>
        <taxon>Acetobacteraceae</taxon>
        <taxon>Acidomonas</taxon>
    </lineage>
</organism>
<dbReference type="RefSeq" id="WP_186819978.1">
    <property type="nucleotide sequence ID" value="NZ_BAND01000038.1"/>
</dbReference>
<dbReference type="PROSITE" id="PS50828">
    <property type="entry name" value="SMR"/>
    <property type="match status" value="1"/>
</dbReference>
<dbReference type="PANTHER" id="PTHR35562">
    <property type="entry name" value="DNA ENDONUCLEASE SMRA-RELATED"/>
    <property type="match status" value="1"/>
</dbReference>
<reference evidence="4" key="1">
    <citation type="journal article" date="2014" name="FEMS Microbiol. Lett.">
        <title>Draft Genomic DNA Sequence of the Facultatively Methylotrophic Bacterium Acidomonas methanolica type strain MB58.</title>
        <authorList>
            <person name="Higashiura N."/>
            <person name="Hadano H."/>
            <person name="Hirakawa H."/>
            <person name="Matsutani M."/>
            <person name="Takabe S."/>
            <person name="Matsushita K."/>
            <person name="Azuma Y."/>
        </authorList>
    </citation>
    <scope>NUCLEOTIDE SEQUENCE [LARGE SCALE GENOMIC DNA]</scope>
    <source>
        <strain evidence="4">MB58</strain>
    </source>
</reference>
<name>A0A023D413_ACIMT</name>